<dbReference type="PANTHER" id="PTHR46041:SF2">
    <property type="entry name" value="MITOCHONDRIAL INNER MEMBRANE PROTEASE SUBUNIT 2"/>
    <property type="match status" value="1"/>
</dbReference>
<evidence type="ECO:0000256" key="11">
    <source>
        <dbReference type="ARBA" id="ARBA00023136"/>
    </source>
</evidence>
<reference evidence="17" key="1">
    <citation type="journal article" date="2014" name="PLoS Negl. Trop. Dis.">
        <title>Identification and characterization of seminal fluid proteins in the Asian tiger mosquito, Aedes albopictus.</title>
        <authorList>
            <person name="Boes K.E."/>
            <person name="Ribeiro J.M."/>
            <person name="Wong A."/>
            <person name="Harrington L.C."/>
            <person name="Wolfner M.F."/>
            <person name="Sirot L.K."/>
        </authorList>
    </citation>
    <scope>NUCLEOTIDE SEQUENCE</scope>
    <source>
        <tissue evidence="17">Reproductive organs</tissue>
    </source>
</reference>
<evidence type="ECO:0000259" key="16">
    <source>
        <dbReference type="Pfam" id="PF10502"/>
    </source>
</evidence>
<evidence type="ECO:0000313" key="18">
    <source>
        <dbReference type="EnsemblMetazoa" id="AALFPA23_022246.P32972"/>
    </source>
</evidence>
<name>A0A023EIT0_AEDAL</name>
<keyword evidence="5 17" id="KW-0645">Protease</keyword>
<evidence type="ECO:0000256" key="9">
    <source>
        <dbReference type="ARBA" id="ARBA00022989"/>
    </source>
</evidence>
<dbReference type="SUPFAM" id="SSF51306">
    <property type="entry name" value="LexA/Signal peptidase"/>
    <property type="match status" value="1"/>
</dbReference>
<evidence type="ECO:0000256" key="12">
    <source>
        <dbReference type="ARBA" id="ARBA00032718"/>
    </source>
</evidence>
<dbReference type="GO" id="GO:0042720">
    <property type="term" value="C:mitochondrial inner membrane peptidase complex"/>
    <property type="evidence" value="ECO:0007669"/>
    <property type="project" value="InterPro"/>
</dbReference>
<evidence type="ECO:0000256" key="6">
    <source>
        <dbReference type="ARBA" id="ARBA00022692"/>
    </source>
</evidence>
<sequence>MKIPLFFKSLLLSIPVGVTFFDCVGYVARVEGISMQPALNPDGSPATDYVFLSRWAVRNMDVERGDVISLVSPKDPGQKIIKRIVGLQGDVISTLGYKVPYVKVPEGHCWIEGDHTGNSLDSNSFGPVSLGLITARATQIVWPPSRWQTLHSQIPKTRHPISLGKSTNSTSSSNGGGGSNQTLQAQERSS</sequence>
<dbReference type="KEGG" id="aalb:109418080"/>
<feature type="signal peptide" evidence="15">
    <location>
        <begin position="1"/>
        <end position="20"/>
    </location>
</feature>
<dbReference type="InterPro" id="IPR000223">
    <property type="entry name" value="Pept_S26A_signal_pept_1"/>
</dbReference>
<feature type="domain" description="Peptidase S26" evidence="16">
    <location>
        <begin position="18"/>
        <end position="94"/>
    </location>
</feature>
<dbReference type="Pfam" id="PF10502">
    <property type="entry name" value="Peptidase_S26"/>
    <property type="match status" value="2"/>
</dbReference>
<comment type="subunit">
    <text evidence="3">Heterodimer of 2 subunits, IMMPL1 and IMMPL2.</text>
</comment>
<dbReference type="GO" id="GO:0004252">
    <property type="term" value="F:serine-type endopeptidase activity"/>
    <property type="evidence" value="ECO:0007669"/>
    <property type="project" value="InterPro"/>
</dbReference>
<organism evidence="17">
    <name type="scientific">Aedes albopictus</name>
    <name type="common">Asian tiger mosquito</name>
    <name type="synonym">Stegomyia albopicta</name>
    <dbReference type="NCBI Taxonomy" id="7160"/>
    <lineage>
        <taxon>Eukaryota</taxon>
        <taxon>Metazoa</taxon>
        <taxon>Ecdysozoa</taxon>
        <taxon>Arthropoda</taxon>
        <taxon>Hexapoda</taxon>
        <taxon>Insecta</taxon>
        <taxon>Pterygota</taxon>
        <taxon>Neoptera</taxon>
        <taxon>Endopterygota</taxon>
        <taxon>Diptera</taxon>
        <taxon>Nematocera</taxon>
        <taxon>Culicoidea</taxon>
        <taxon>Culicidae</taxon>
        <taxon>Culicinae</taxon>
        <taxon>Aedini</taxon>
        <taxon>Aedes</taxon>
        <taxon>Stegomyia</taxon>
    </lineage>
</organism>
<keyword evidence="11" id="KW-0472">Membrane</keyword>
<dbReference type="PANTHER" id="PTHR46041">
    <property type="entry name" value="MITOCHONDRIAL INNER MEMBRANE PROTEASE SUBUNIT 2"/>
    <property type="match status" value="1"/>
</dbReference>
<evidence type="ECO:0000313" key="19">
    <source>
        <dbReference type="Proteomes" id="UP000069940"/>
    </source>
</evidence>
<dbReference type="FunFam" id="2.10.109.10:FF:000005">
    <property type="entry name" value="Mitochondrial inner membrane protease subunit"/>
    <property type="match status" value="1"/>
</dbReference>
<keyword evidence="19" id="KW-1185">Reference proteome</keyword>
<reference evidence="19" key="2">
    <citation type="journal article" date="2015" name="Proc. Natl. Acad. Sci. U.S.A.">
        <title>Genome sequence of the Asian Tiger mosquito, Aedes albopictus, reveals insights into its biology, genetics, and evolution.</title>
        <authorList>
            <person name="Chen X.G."/>
            <person name="Jiang X."/>
            <person name="Gu J."/>
            <person name="Xu M."/>
            <person name="Wu Y."/>
            <person name="Deng Y."/>
            <person name="Zhang C."/>
            <person name="Bonizzoni M."/>
            <person name="Dermauw W."/>
            <person name="Vontas J."/>
            <person name="Armbruster P."/>
            <person name="Huang X."/>
            <person name="Yang Y."/>
            <person name="Zhang H."/>
            <person name="He W."/>
            <person name="Peng H."/>
            <person name="Liu Y."/>
            <person name="Wu K."/>
            <person name="Chen J."/>
            <person name="Lirakis M."/>
            <person name="Topalis P."/>
            <person name="Van Leeuwen T."/>
            <person name="Hall A.B."/>
            <person name="Jiang X."/>
            <person name="Thorpe C."/>
            <person name="Mueller R.L."/>
            <person name="Sun C."/>
            <person name="Waterhouse R.M."/>
            <person name="Yan G."/>
            <person name="Tu Z.J."/>
            <person name="Fang X."/>
            <person name="James A.A."/>
        </authorList>
    </citation>
    <scope>NUCLEOTIDE SEQUENCE [LARGE SCALE GENOMIC DNA]</scope>
    <source>
        <strain evidence="19">Foshan</strain>
    </source>
</reference>
<dbReference type="PRINTS" id="PR00727">
    <property type="entry name" value="LEADERPTASE"/>
</dbReference>
<feature type="active site" evidence="13">
    <location>
        <position position="82"/>
    </location>
</feature>
<dbReference type="AlphaFoldDB" id="A0A023EIT0"/>
<dbReference type="Proteomes" id="UP000069940">
    <property type="component" value="Unassembled WGS sequence"/>
</dbReference>
<dbReference type="OrthoDB" id="9996127at2759"/>
<dbReference type="CDD" id="cd06530">
    <property type="entry name" value="S26_SPase_I"/>
    <property type="match status" value="1"/>
</dbReference>
<keyword evidence="10" id="KW-0496">Mitochondrion</keyword>
<keyword evidence="15" id="KW-0732">Signal</keyword>
<reference evidence="18" key="3">
    <citation type="submission" date="2025-05" db="UniProtKB">
        <authorList>
            <consortium name="EnsemblMetazoa"/>
        </authorList>
    </citation>
    <scope>IDENTIFICATION</scope>
    <source>
        <strain evidence="18">Foshan</strain>
    </source>
</reference>
<dbReference type="VEuPathDB" id="VectorBase:AALFPA_059286"/>
<dbReference type="Gene3D" id="2.10.109.10">
    <property type="entry name" value="Umud Fragment, subunit A"/>
    <property type="match status" value="1"/>
</dbReference>
<evidence type="ECO:0000256" key="13">
    <source>
        <dbReference type="PIRSR" id="PIRSR600223-1"/>
    </source>
</evidence>
<dbReference type="RefSeq" id="XP_019547798.2">
    <property type="nucleotide sequence ID" value="XM_019692253.3"/>
</dbReference>
<feature type="region of interest" description="Disordered" evidence="14">
    <location>
        <begin position="154"/>
        <end position="190"/>
    </location>
</feature>
<evidence type="ECO:0000256" key="7">
    <source>
        <dbReference type="ARBA" id="ARBA00022792"/>
    </source>
</evidence>
<feature type="domain" description="Peptidase S26" evidence="16">
    <location>
        <begin position="102"/>
        <end position="142"/>
    </location>
</feature>
<dbReference type="EMBL" id="GAPW01004733">
    <property type="protein sequence ID" value="JAC08865.1"/>
    <property type="molecule type" value="mRNA"/>
</dbReference>
<comment type="subcellular location">
    <subcellularLocation>
        <location evidence="1">Mitochondrion inner membrane</location>
        <topology evidence="1">Single-pass membrane protein</topology>
    </subcellularLocation>
</comment>
<dbReference type="GeneID" id="109418080"/>
<evidence type="ECO:0000256" key="4">
    <source>
        <dbReference type="ARBA" id="ARBA00013650"/>
    </source>
</evidence>
<feature type="chain" id="PRO_5001513999" description="Mitochondrial inner membrane protease subunit 2" evidence="15">
    <location>
        <begin position="21"/>
        <end position="190"/>
    </location>
</feature>
<comment type="similarity">
    <text evidence="2">Belongs to the peptidase S26 family. IMP2 subfamily.</text>
</comment>
<keyword evidence="9" id="KW-1133">Transmembrane helix</keyword>
<accession>A0A023EIT0</accession>
<dbReference type="VEuPathDB" id="VectorBase:AALC636_025904"/>
<evidence type="ECO:0000256" key="2">
    <source>
        <dbReference type="ARBA" id="ARBA00007066"/>
    </source>
</evidence>
<evidence type="ECO:0000256" key="8">
    <source>
        <dbReference type="ARBA" id="ARBA00022801"/>
    </source>
</evidence>
<evidence type="ECO:0000256" key="15">
    <source>
        <dbReference type="SAM" id="SignalP"/>
    </source>
</evidence>
<evidence type="ECO:0000256" key="14">
    <source>
        <dbReference type="SAM" id="MobiDB-lite"/>
    </source>
</evidence>
<protein>
    <recommendedName>
        <fullName evidence="4">Mitochondrial inner membrane protease subunit 2</fullName>
    </recommendedName>
    <alternativeName>
        <fullName evidence="12">IMP2-like protein</fullName>
    </alternativeName>
</protein>
<proteinExistence type="evidence at transcript level"/>
<evidence type="ECO:0000256" key="1">
    <source>
        <dbReference type="ARBA" id="ARBA00004434"/>
    </source>
</evidence>
<dbReference type="InterPro" id="IPR036286">
    <property type="entry name" value="LexA/Signal_pep-like_sf"/>
</dbReference>
<dbReference type="InterPro" id="IPR019533">
    <property type="entry name" value="Peptidase_S26"/>
</dbReference>
<evidence type="ECO:0000256" key="5">
    <source>
        <dbReference type="ARBA" id="ARBA00022670"/>
    </source>
</evidence>
<feature type="active site" evidence="13">
    <location>
        <position position="34"/>
    </location>
</feature>
<dbReference type="EnsemblMetazoa" id="AALFPA23_022246.R32972">
    <property type="protein sequence ID" value="AALFPA23_022246.P32972"/>
    <property type="gene ID" value="AALFPA23_022246"/>
</dbReference>
<dbReference type="InterPro" id="IPR037730">
    <property type="entry name" value="IMP2"/>
</dbReference>
<keyword evidence="7" id="KW-0999">Mitochondrion inner membrane</keyword>
<dbReference type="GO" id="GO:0006627">
    <property type="term" value="P:protein processing involved in protein targeting to mitochondrion"/>
    <property type="evidence" value="ECO:0007669"/>
    <property type="project" value="InterPro"/>
</dbReference>
<dbReference type="OMA" id="WIPVIAW"/>
<feature type="compositionally biased region" description="Polar residues" evidence="14">
    <location>
        <begin position="181"/>
        <end position="190"/>
    </location>
</feature>
<evidence type="ECO:0000256" key="10">
    <source>
        <dbReference type="ARBA" id="ARBA00023128"/>
    </source>
</evidence>
<evidence type="ECO:0000313" key="17">
    <source>
        <dbReference type="EMBL" id="JAC08865.1"/>
    </source>
</evidence>
<keyword evidence="6" id="KW-0812">Transmembrane</keyword>
<keyword evidence="8" id="KW-0378">Hydrolase</keyword>
<evidence type="ECO:0000256" key="3">
    <source>
        <dbReference type="ARBA" id="ARBA00011805"/>
    </source>
</evidence>
<dbReference type="GO" id="GO:0006465">
    <property type="term" value="P:signal peptide processing"/>
    <property type="evidence" value="ECO:0007669"/>
    <property type="project" value="InterPro"/>
</dbReference>